<dbReference type="OrthoDB" id="21128at2759"/>
<protein>
    <recommendedName>
        <fullName evidence="7">EDC4-like protein pdc1 beta-propeller domain-containing protein</fullName>
    </recommendedName>
</protein>
<keyword evidence="9" id="KW-1185">Reference proteome</keyword>
<feature type="region of interest" description="Disordered" evidence="6">
    <location>
        <begin position="211"/>
        <end position="268"/>
    </location>
</feature>
<sequence length="1424" mass="153887">MSGLDELFARLKAQAPTGNGQHPPQQQALWANAQQASVSSPMFSPPVHTPNPIHSSDIISPANPSSNIGSPAPDQNRTNHLLNLLRFNNHQAGQNVQVNVEVSLHDLQILQDLAQGGKRKHQVSPVATLHNSDVGGEDLSGTALGGQLQTSTSVSASEQTLTASPQRKPSVSGALPSPLAGLGAERNSTPQTSSGNQQDFLLNLLRKPNAPKPVESIENESAASHDTAKNDSSVDRLAQSLAEADISREPTPARHFGSRASRGNTPFEAPQPTKAAMFSYVNPFDELSASSPLNRTPGPESQSELKKMEILKHNRDASGTNGENGGPAAKTRKLETSAPETNGKGQSVSEALEGVGEKVDKQAEQALSQAETRERQVPATTGDNAADKAANPRKGTADNYDVESSWESAEDSANEKTLAQPVKVYNFPMKPFVTIHIKSTGAAIPIRQDNFMVVAQLKKEFDQMDRCLVTASQAHIVYAQTATKKDNSGFRLIRQETGDHKQVFRSSGERIFSLQICSSPDPGNDVESVLGTGVNGSVFWTNLSRSEPELFGDDDVQAQGFIMPAVASAEENASNSPVKTRAKCSTRHPQFFALSRSKMIHIISPDAVKDKSYTHPTTRKVDSAKYLAESGIRINTGKAGKDFAFSEDDSVIVSLDKSGVVKFWNIRDITQRLRDESEWSHEPVELKEPIWSLAAAASGSKADEKPSVSSVMLLDKERPHHKGVALRYMLVGFKQNHILQLWDLGLGKAVQELRLPHEKDSDGFCSITYHPKTGIVALGHPTRNSIYFVHLSAPKYNLPPLDQARYVNLLASHDKSLPKPESTAIMSGLRECSLNNVGQLRSLDMLKTPVDNASVKGSVDETLFELYVLHSKGVFGMPVKRADLGWDAQSKMVAPVDAVTAGVVDVLDLVLPPAKDVNAATASSSSVETAIKKNEKVQIKKAEAARPAPQKTVDTATRRTTASPAPPAPNNPQRDVKAEKPSMQVPEAPTPSQTSAVNPPIVTADSYAMAAQRTKSPARDKAVENAASASIFGPFDPSGTTTNTVAAADGNMENLLSKQFDSLYQRLDADKRVSDAAGAAKQDAVLRLVSSTLTENVEQSLSRIITSSIDKEVIPALTSTTSSMIEKKLAEVLPQQLGSVTQREIKAALPSALQTILKDGSLHQGISDQVAQKVQQQVVNTMSTSLPRMATQAAQKMVADLESRTSQRLREADLQRQQDNAKIEQLSSMVHNLSQTMQSMADGQKAFQEEMRKMQQAHVKETAAPASASEPAPAAPVEEVDPEKAAEEAEVSRITQMLVDGNYEGATWLQSANQASLFDRLFIRVNPAYLRQVSGLVALSVSAAITASFSTEIDARLEWLSEVLGQMNTADPDICDVAPKIMDVLSQRLQGAYMELSEVNPRDARLRRISALNRQVNEVRRVTA</sequence>
<dbReference type="InterPro" id="IPR036322">
    <property type="entry name" value="WD40_repeat_dom_sf"/>
</dbReference>
<evidence type="ECO:0000256" key="1">
    <source>
        <dbReference type="ARBA" id="ARBA00004201"/>
    </source>
</evidence>
<feature type="region of interest" description="Disordered" evidence="6">
    <location>
        <begin position="937"/>
        <end position="1000"/>
    </location>
</feature>
<dbReference type="PANTHER" id="PTHR15598">
    <property type="entry name" value="ENHANCER OF MRNA-DECAPPING PROTEIN 4"/>
    <property type="match status" value="1"/>
</dbReference>
<dbReference type="InterPro" id="IPR044938">
    <property type="entry name" value="EDC4_C_sf"/>
</dbReference>
<feature type="region of interest" description="Disordered" evidence="6">
    <location>
        <begin position="121"/>
        <end position="196"/>
    </location>
</feature>
<evidence type="ECO:0000313" key="9">
    <source>
        <dbReference type="Proteomes" id="UP000308549"/>
    </source>
</evidence>
<dbReference type="Gene3D" id="1.10.220.100">
    <property type="entry name" value="conserved c-terminal region of ge- 1"/>
    <property type="match status" value="1"/>
</dbReference>
<feature type="compositionally biased region" description="Polar residues" evidence="6">
    <location>
        <begin position="147"/>
        <end position="169"/>
    </location>
</feature>
<dbReference type="InterPro" id="IPR015943">
    <property type="entry name" value="WD40/YVTN_repeat-like_dom_sf"/>
</dbReference>
<feature type="region of interest" description="Disordered" evidence="6">
    <location>
        <begin position="313"/>
        <end position="415"/>
    </location>
</feature>
<feature type="compositionally biased region" description="Polar residues" evidence="6">
    <location>
        <begin position="338"/>
        <end position="349"/>
    </location>
</feature>
<reference evidence="8 9" key="1">
    <citation type="submission" date="2017-03" db="EMBL/GenBank/DDBJ databases">
        <title>Genomes of endolithic fungi from Antarctica.</title>
        <authorList>
            <person name="Coleine C."/>
            <person name="Masonjones S."/>
            <person name="Stajich J.E."/>
        </authorList>
    </citation>
    <scope>NUCLEOTIDE SEQUENCE [LARGE SCALE GENOMIC DNA]</scope>
    <source>
        <strain evidence="8 9">CCFEE 6315</strain>
    </source>
</reference>
<dbReference type="EMBL" id="NAJL01000034">
    <property type="protein sequence ID" value="TKA25565.1"/>
    <property type="molecule type" value="Genomic_DNA"/>
</dbReference>
<dbReference type="InterPro" id="IPR055393">
    <property type="entry name" value="Beta-prop_EDC4L"/>
</dbReference>
<feature type="domain" description="EDC4-like protein pdc1 beta-propeller" evidence="7">
    <location>
        <begin position="453"/>
        <end position="790"/>
    </location>
</feature>
<dbReference type="GO" id="GO:0031087">
    <property type="term" value="P:deadenylation-independent decapping of nuclear-transcribed mRNA"/>
    <property type="evidence" value="ECO:0007669"/>
    <property type="project" value="InterPro"/>
</dbReference>
<evidence type="ECO:0000256" key="5">
    <source>
        <dbReference type="ARBA" id="ARBA00022737"/>
    </source>
</evidence>
<evidence type="ECO:0000256" key="6">
    <source>
        <dbReference type="SAM" id="MobiDB-lite"/>
    </source>
</evidence>
<comment type="similarity">
    <text evidence="2">Belongs to the WD repeat EDC4 family.</text>
</comment>
<keyword evidence="5" id="KW-0677">Repeat</keyword>
<organism evidence="8 9">
    <name type="scientific">Salinomyces thailandicus</name>
    <dbReference type="NCBI Taxonomy" id="706561"/>
    <lineage>
        <taxon>Eukaryota</taxon>
        <taxon>Fungi</taxon>
        <taxon>Dikarya</taxon>
        <taxon>Ascomycota</taxon>
        <taxon>Pezizomycotina</taxon>
        <taxon>Dothideomycetes</taxon>
        <taxon>Dothideomycetidae</taxon>
        <taxon>Mycosphaerellales</taxon>
        <taxon>Teratosphaeriaceae</taxon>
        <taxon>Salinomyces</taxon>
    </lineage>
</organism>
<gene>
    <name evidence="8" type="ORF">B0A50_05426</name>
</gene>
<keyword evidence="4" id="KW-0853">WD repeat</keyword>
<feature type="region of interest" description="Disordered" evidence="6">
    <location>
        <begin position="15"/>
        <end position="77"/>
    </location>
</feature>
<comment type="caution">
    <text evidence="8">The sequence shown here is derived from an EMBL/GenBank/DDBJ whole genome shotgun (WGS) entry which is preliminary data.</text>
</comment>
<feature type="compositionally biased region" description="Low complexity" evidence="6">
    <location>
        <begin position="25"/>
        <end position="36"/>
    </location>
</feature>
<dbReference type="Gene3D" id="2.130.10.10">
    <property type="entry name" value="YVTN repeat-like/Quinoprotein amine dehydrogenase"/>
    <property type="match status" value="1"/>
</dbReference>
<proteinExistence type="inferred from homology"/>
<dbReference type="Proteomes" id="UP000308549">
    <property type="component" value="Unassembled WGS sequence"/>
</dbReference>
<feature type="compositionally biased region" description="Polar residues" evidence="6">
    <location>
        <begin position="186"/>
        <end position="196"/>
    </location>
</feature>
<dbReference type="Pfam" id="PF24106">
    <property type="entry name" value="Beta-prop_EDC4L"/>
    <property type="match status" value="1"/>
</dbReference>
<feature type="compositionally biased region" description="Low complexity" evidence="6">
    <location>
        <begin position="1262"/>
        <end position="1277"/>
    </location>
</feature>
<dbReference type="InterPro" id="IPR045152">
    <property type="entry name" value="EDC4-like"/>
</dbReference>
<dbReference type="GO" id="GO:0000932">
    <property type="term" value="C:P-body"/>
    <property type="evidence" value="ECO:0007669"/>
    <property type="project" value="UniProtKB-SubCell"/>
</dbReference>
<comment type="subcellular location">
    <subcellularLocation>
        <location evidence="1">Cytoplasm</location>
        <location evidence="1">P-body</location>
    </subcellularLocation>
</comment>
<dbReference type="PANTHER" id="PTHR15598:SF5">
    <property type="entry name" value="ENHANCER OF MRNA-DECAPPING PROTEIN 4"/>
    <property type="match status" value="1"/>
</dbReference>
<evidence type="ECO:0000313" key="8">
    <source>
        <dbReference type="EMBL" id="TKA25565.1"/>
    </source>
</evidence>
<evidence type="ECO:0000256" key="3">
    <source>
        <dbReference type="ARBA" id="ARBA00022490"/>
    </source>
</evidence>
<evidence type="ECO:0000256" key="2">
    <source>
        <dbReference type="ARBA" id="ARBA00009639"/>
    </source>
</evidence>
<evidence type="ECO:0000256" key="4">
    <source>
        <dbReference type="ARBA" id="ARBA00022574"/>
    </source>
</evidence>
<evidence type="ECO:0000259" key="7">
    <source>
        <dbReference type="Pfam" id="PF24106"/>
    </source>
</evidence>
<dbReference type="SUPFAM" id="SSF50978">
    <property type="entry name" value="WD40 repeat-like"/>
    <property type="match status" value="1"/>
</dbReference>
<feature type="compositionally biased region" description="Polar residues" evidence="6">
    <location>
        <begin position="52"/>
        <end position="75"/>
    </location>
</feature>
<name>A0A4U0TUS9_9PEZI</name>
<keyword evidence="3" id="KW-0963">Cytoplasm</keyword>
<feature type="region of interest" description="Disordered" evidence="6">
    <location>
        <begin position="1260"/>
        <end position="1289"/>
    </location>
</feature>
<accession>A0A4U0TUS9</accession>